<evidence type="ECO:0000313" key="16">
    <source>
        <dbReference type="EMBL" id="SFL13389.1"/>
    </source>
</evidence>
<dbReference type="OrthoDB" id="9758375at2"/>
<evidence type="ECO:0000256" key="12">
    <source>
        <dbReference type="HAMAP-Rule" id="MF_01491"/>
    </source>
</evidence>
<evidence type="ECO:0000256" key="6">
    <source>
        <dbReference type="ARBA" id="ARBA00022723"/>
    </source>
</evidence>
<reference evidence="16 18" key="1">
    <citation type="submission" date="2016-10" db="EMBL/GenBank/DDBJ databases">
        <authorList>
            <person name="de Groot N.N."/>
        </authorList>
    </citation>
    <scope>NUCLEOTIDE SEQUENCE [LARGE SCALE GENOMIC DNA]</scope>
    <source>
        <strain evidence="16 18">M79</strain>
    </source>
</reference>
<dbReference type="InterPro" id="IPR036866">
    <property type="entry name" value="RibonucZ/Hydroxyglut_hydro"/>
</dbReference>
<evidence type="ECO:0000256" key="4">
    <source>
        <dbReference type="ARBA" id="ARBA00022552"/>
    </source>
</evidence>
<feature type="compositionally biased region" description="Basic residues" evidence="13">
    <location>
        <begin position="562"/>
        <end position="571"/>
    </location>
</feature>
<evidence type="ECO:0000256" key="2">
    <source>
        <dbReference type="ARBA" id="ARBA00004496"/>
    </source>
</evidence>
<keyword evidence="6" id="KW-0479">Metal-binding</keyword>
<dbReference type="SUPFAM" id="SSF56281">
    <property type="entry name" value="Metallo-hydrolase/oxidoreductase"/>
    <property type="match status" value="1"/>
</dbReference>
<dbReference type="InterPro" id="IPR001279">
    <property type="entry name" value="Metallo-B-lactamas"/>
</dbReference>
<dbReference type="Pfam" id="PF22505">
    <property type="entry name" value="RNase_J_b_CASP"/>
    <property type="match status" value="1"/>
</dbReference>
<feature type="region of interest" description="Disordered" evidence="13">
    <location>
        <begin position="558"/>
        <end position="578"/>
    </location>
</feature>
<keyword evidence="9" id="KW-0862">Zinc</keyword>
<evidence type="ECO:0000313" key="18">
    <source>
        <dbReference type="Proteomes" id="UP000181969"/>
    </source>
</evidence>
<feature type="domain" description="Metallo-beta-lactamase" evidence="14">
    <location>
        <begin position="16"/>
        <end position="201"/>
    </location>
</feature>
<gene>
    <name evidence="12" type="primary">rnj</name>
    <name evidence="17" type="ORF">PWF74_06090</name>
    <name evidence="15" type="ORF">QHR29_04010</name>
    <name evidence="16" type="ORF">SAMN05216438_101453</name>
</gene>
<dbReference type="AlphaFoldDB" id="A0A1I4F794"/>
<evidence type="ECO:0000256" key="1">
    <source>
        <dbReference type="ARBA" id="ARBA00001947"/>
    </source>
</evidence>
<evidence type="ECO:0000259" key="14">
    <source>
        <dbReference type="SMART" id="SM00849"/>
    </source>
</evidence>
<reference evidence="15" key="3">
    <citation type="submission" date="2023-04" db="EMBL/GenBank/DDBJ databases">
        <title>Genomic analysis of Lactococcus garvieae isolates.</title>
        <authorList>
            <person name="Zhanghang C."/>
        </authorList>
    </citation>
    <scope>NUCLEOTIDE SEQUENCE</scope>
    <source>
        <strain evidence="15">ZB-1</strain>
    </source>
</reference>
<evidence type="ECO:0000256" key="11">
    <source>
        <dbReference type="ARBA" id="ARBA00022884"/>
    </source>
</evidence>
<protein>
    <recommendedName>
        <fullName evidence="12">Ribonuclease J</fullName>
        <shortName evidence="12">RNase J</shortName>
        <ecNumber evidence="12">3.1.-.-</ecNumber>
    </recommendedName>
</protein>
<dbReference type="GO" id="GO:0006364">
    <property type="term" value="P:rRNA processing"/>
    <property type="evidence" value="ECO:0007669"/>
    <property type="project" value="UniProtKB-UniRule"/>
</dbReference>
<dbReference type="Pfam" id="PF07521">
    <property type="entry name" value="RMMBL"/>
    <property type="match status" value="1"/>
</dbReference>
<dbReference type="EMBL" id="JARYTV010000002">
    <property type="protein sequence ID" value="MDH7959634.1"/>
    <property type="molecule type" value="Genomic_DNA"/>
</dbReference>
<keyword evidence="10 12" id="KW-0269">Exonuclease</keyword>
<dbReference type="GO" id="GO:0003723">
    <property type="term" value="F:RNA binding"/>
    <property type="evidence" value="ECO:0007669"/>
    <property type="project" value="UniProtKB-UniRule"/>
</dbReference>
<evidence type="ECO:0000256" key="3">
    <source>
        <dbReference type="ARBA" id="ARBA00022490"/>
    </source>
</evidence>
<accession>A0A1I4F794</accession>
<dbReference type="InterPro" id="IPR055132">
    <property type="entry name" value="RNase_J_b_CASP"/>
</dbReference>
<comment type="subcellular location">
    <subcellularLocation>
        <location evidence="2 12">Cytoplasm</location>
    </subcellularLocation>
</comment>
<dbReference type="GO" id="GO:0004534">
    <property type="term" value="F:5'-3' RNA exonuclease activity"/>
    <property type="evidence" value="ECO:0007669"/>
    <property type="project" value="UniProtKB-UniRule"/>
</dbReference>
<dbReference type="FunFam" id="3.10.20.580:FF:000001">
    <property type="entry name" value="Ribonuclease J"/>
    <property type="match status" value="1"/>
</dbReference>
<evidence type="ECO:0000256" key="13">
    <source>
        <dbReference type="SAM" id="MobiDB-lite"/>
    </source>
</evidence>
<dbReference type="HAMAP" id="MF_01491">
    <property type="entry name" value="RNase_J_bact"/>
    <property type="match status" value="1"/>
</dbReference>
<dbReference type="NCBIfam" id="TIGR00649">
    <property type="entry name" value="MG423"/>
    <property type="match status" value="1"/>
</dbReference>
<dbReference type="InterPro" id="IPR004613">
    <property type="entry name" value="RNase_J"/>
</dbReference>
<dbReference type="InterPro" id="IPR011108">
    <property type="entry name" value="RMMBL"/>
</dbReference>
<dbReference type="GO" id="GO:0008270">
    <property type="term" value="F:zinc ion binding"/>
    <property type="evidence" value="ECO:0007669"/>
    <property type="project" value="InterPro"/>
</dbReference>
<evidence type="ECO:0000313" key="15">
    <source>
        <dbReference type="EMBL" id="MDH7959634.1"/>
    </source>
</evidence>
<keyword evidence="11 12" id="KW-0694">RNA-binding</keyword>
<dbReference type="Pfam" id="PF17770">
    <property type="entry name" value="RNase_J_C"/>
    <property type="match status" value="1"/>
</dbReference>
<comment type="subunit">
    <text evidence="12">Homodimer, may be a subunit of the RNA degradosome.</text>
</comment>
<dbReference type="Gene3D" id="3.60.15.10">
    <property type="entry name" value="Ribonuclease Z/Hydroxyacylglutathione hydrolase-like"/>
    <property type="match status" value="1"/>
</dbReference>
<dbReference type="Pfam" id="PF00753">
    <property type="entry name" value="Lactamase_B"/>
    <property type="match status" value="1"/>
</dbReference>
<keyword evidence="7 12" id="KW-0255">Endonuclease</keyword>
<sequence length="578" mass="63955">MADIKITPLGGVREFGKNMYLAEVNEQIFVLDAGLKYADSDMLGIDFVIPDIDYLVENADRVAGIFLTHGHADSIGALPYIVSELRVPVFGSELTIELAKINVRNYDGSKKFKDFHVVNEETEIDFGQAVISFFSTTHTIPESMGIVIGTDSGNIVYTGDFRFDPAVAPGYRTNMRRLAEIGSSKVLALLSSSPNALSTAQSASEHEIYEKIFDTIDEAQGRVIIACNAGNLGRIQQVVDAAIKLGRHIVFTGQDMDQIVETATRLKKLQIEDKKAIIKPNEISKYADDELVIIETGRMGEPLKVLGDMAHKRHKWVKIKEGDVAFAVTTPSVAYETLVARIENDVYRAGGVMKMLGGDLKVSGHANARDLQFMIDILRPKNLIPIQGEYRELRAHAELAMEMGMLPEHIFIAKKGESVSFNKKDEMIPAGAVPAENVMIDGSGIGDIGSVVLRDRKVLSEDGIFIAVITISKSDRKIISQTRVHTRGFVYVKTSRDLMKDAGNLVNETVEKYLAGTTFDWSELKGAIRDALGKFLYNQTRRKPVVLPVVMEARAPQELTRRYKSNKKKANKATEKSE</sequence>
<dbReference type="GO" id="GO:0004521">
    <property type="term" value="F:RNA endonuclease activity"/>
    <property type="evidence" value="ECO:0007669"/>
    <property type="project" value="UniProtKB-UniRule"/>
</dbReference>
<dbReference type="PANTHER" id="PTHR43694">
    <property type="entry name" value="RIBONUCLEASE J"/>
    <property type="match status" value="1"/>
</dbReference>
<proteinExistence type="inferred from homology"/>
<dbReference type="RefSeq" id="WP_023889575.1">
    <property type="nucleotide sequence ID" value="NZ_AP026069.1"/>
</dbReference>
<dbReference type="Gene3D" id="3.10.20.580">
    <property type="match status" value="1"/>
</dbReference>
<dbReference type="EMBL" id="CP118627">
    <property type="protein sequence ID" value="WEA13110.1"/>
    <property type="molecule type" value="Genomic_DNA"/>
</dbReference>
<dbReference type="Proteomes" id="UP000181969">
    <property type="component" value="Unassembled WGS sequence"/>
</dbReference>
<dbReference type="InterPro" id="IPR030854">
    <property type="entry name" value="RNase_J_bac"/>
</dbReference>
<keyword evidence="5 12" id="KW-0540">Nuclease</keyword>
<keyword evidence="8 12" id="KW-0378">Hydrolase</keyword>
<keyword evidence="3 12" id="KW-0963">Cytoplasm</keyword>
<comment type="function">
    <text evidence="12">An RNase that has 5'-3' exonuclease and possibly endonuclease activity. Involved in maturation of rRNA and in some organisms also mRNA maturation and/or decay.</text>
</comment>
<dbReference type="PANTHER" id="PTHR43694:SF4">
    <property type="entry name" value="RIBONUCLEASE J 2"/>
    <property type="match status" value="1"/>
</dbReference>
<dbReference type="GO" id="GO:0005737">
    <property type="term" value="C:cytoplasm"/>
    <property type="evidence" value="ECO:0007669"/>
    <property type="project" value="UniProtKB-SubCell"/>
</dbReference>
<comment type="caution">
    <text evidence="12">Lacks conserved residue(s) required for the propagation of feature annotation.</text>
</comment>
<name>A0A1I4F794_9LACT</name>
<organism evidence="16 18">
    <name type="scientific">Lactococcus garvieae</name>
    <dbReference type="NCBI Taxonomy" id="1363"/>
    <lineage>
        <taxon>Bacteria</taxon>
        <taxon>Bacillati</taxon>
        <taxon>Bacillota</taxon>
        <taxon>Bacilli</taxon>
        <taxon>Lactobacillales</taxon>
        <taxon>Streptococcaceae</taxon>
        <taxon>Lactococcus</taxon>
    </lineage>
</organism>
<dbReference type="CDD" id="cd07714">
    <property type="entry name" value="RNaseJ_MBL-fold"/>
    <property type="match status" value="1"/>
</dbReference>
<reference evidence="17" key="2">
    <citation type="submission" date="2023-02" db="EMBL/GenBank/DDBJ databases">
        <title>Comparative genomics and fermentation flavor characterization of five lactic acid bacteria reveal flavor biosynthesis metabolic pathways in fermented muskmelon puree.</title>
        <authorList>
            <person name="Yuan L."/>
            <person name="Li M."/>
            <person name="Xu X."/>
            <person name="Lao F."/>
            <person name="Wu J."/>
        </authorList>
    </citation>
    <scope>NUCLEOTIDE SEQUENCE</scope>
    <source>
        <strain evidence="17">Pa-2</strain>
    </source>
</reference>
<comment type="similarity">
    <text evidence="12">Belongs to the metallo-beta-lactamase superfamily. RNA-metabolizing metallo-beta-lactamase-like family. Bacterial RNase J subfamily.</text>
</comment>
<evidence type="ECO:0000256" key="8">
    <source>
        <dbReference type="ARBA" id="ARBA00022801"/>
    </source>
</evidence>
<evidence type="ECO:0000256" key="10">
    <source>
        <dbReference type="ARBA" id="ARBA00022839"/>
    </source>
</evidence>
<dbReference type="EC" id="3.1.-.-" evidence="12"/>
<evidence type="ECO:0000313" key="17">
    <source>
        <dbReference type="EMBL" id="WEA13110.1"/>
    </source>
</evidence>
<dbReference type="Proteomes" id="UP001157396">
    <property type="component" value="Unassembled WGS sequence"/>
</dbReference>
<dbReference type="SMART" id="SM00849">
    <property type="entry name" value="Lactamase_B"/>
    <property type="match status" value="1"/>
</dbReference>
<comment type="cofactor">
    <cofactor evidence="1">
        <name>Zn(2+)</name>
        <dbReference type="ChEBI" id="CHEBI:29105"/>
    </cofactor>
</comment>
<dbReference type="Proteomes" id="UP001217324">
    <property type="component" value="Chromosome"/>
</dbReference>
<keyword evidence="4 12" id="KW-0698">rRNA processing</keyword>
<evidence type="ECO:0000256" key="7">
    <source>
        <dbReference type="ARBA" id="ARBA00022759"/>
    </source>
</evidence>
<evidence type="ECO:0000256" key="9">
    <source>
        <dbReference type="ARBA" id="ARBA00022833"/>
    </source>
</evidence>
<dbReference type="Gene3D" id="3.40.50.10710">
    <property type="entry name" value="Metallo-hydrolase/oxidoreductase"/>
    <property type="match status" value="1"/>
</dbReference>
<dbReference type="EMBL" id="FOTJ01000001">
    <property type="protein sequence ID" value="SFL13389.1"/>
    <property type="molecule type" value="Genomic_DNA"/>
</dbReference>
<dbReference type="InterPro" id="IPR042173">
    <property type="entry name" value="RNase_J_2"/>
</dbReference>
<evidence type="ECO:0000256" key="5">
    <source>
        <dbReference type="ARBA" id="ARBA00022722"/>
    </source>
</evidence>
<dbReference type="InterPro" id="IPR041636">
    <property type="entry name" value="RNase_J_C"/>
</dbReference>